<proteinExistence type="predicted"/>
<evidence type="ECO:0000313" key="2">
    <source>
        <dbReference type="Proteomes" id="UP000074247"/>
    </source>
</evidence>
<reference evidence="1 2" key="1">
    <citation type="journal article" date="2016" name="Nat. Commun.">
        <title>Local admixture of amplified and diversified secreted pathogenesis determinants shapes mosaic Toxoplasma gondii genomes.</title>
        <authorList>
            <person name="Lorenzi H."/>
            <person name="Khan A."/>
            <person name="Behnke M.S."/>
            <person name="Namasivayam S."/>
            <person name="Swapna L.S."/>
            <person name="Hadjithomas M."/>
            <person name="Karamycheva S."/>
            <person name="Pinney D."/>
            <person name="Brunk B.P."/>
            <person name="Ajioka J.W."/>
            <person name="Ajzenberg D."/>
            <person name="Boothroyd J.C."/>
            <person name="Boyle J.P."/>
            <person name="Darde M.L."/>
            <person name="Diaz-Miranda M.A."/>
            <person name="Dubey J.P."/>
            <person name="Fritz H.M."/>
            <person name="Gennari S.M."/>
            <person name="Gregory B.D."/>
            <person name="Kim K."/>
            <person name="Saeij J.P."/>
            <person name="Su C."/>
            <person name="White M.W."/>
            <person name="Zhu X.Q."/>
            <person name="Howe D.K."/>
            <person name="Rosenthal B.M."/>
            <person name="Grigg M.E."/>
            <person name="Parkinson J."/>
            <person name="Liu L."/>
            <person name="Kissinger J.C."/>
            <person name="Roos D.S."/>
            <person name="Sibley L.D."/>
        </authorList>
    </citation>
    <scope>NUCLEOTIDE SEQUENCE [LARGE SCALE GENOMIC DNA]</scope>
    <source>
        <strain evidence="1 2">ARI</strain>
    </source>
</reference>
<dbReference type="AlphaFoldDB" id="A0A139XJR9"/>
<gene>
    <name evidence="1" type="ORF">TGARI_372000</name>
</gene>
<evidence type="ECO:0000313" key="1">
    <source>
        <dbReference type="EMBL" id="KYF39026.1"/>
    </source>
</evidence>
<comment type="caution">
    <text evidence="1">The sequence shown here is derived from an EMBL/GenBank/DDBJ whole genome shotgun (WGS) entry which is preliminary data.</text>
</comment>
<dbReference type="EMBL" id="AGQS02005860">
    <property type="protein sequence ID" value="KYF39026.1"/>
    <property type="molecule type" value="Genomic_DNA"/>
</dbReference>
<sequence length="226" mass="24882">MGRHLTGSRPAVTRSAVSTLMFVGRRIALRIADVEGVIHLVDEVSQYVLSCYLRRPYDRGLLVVGQGPNSERGSLIAYTIIMSYREPLRLRSYNFRLSGNCSRERRARLQLFASPPPHDLRCCLPNGAAAAACGFGVSQMMAVLAMIGVGDTARADVAMLSAFRGCLDLVDATQFRSPIWCDQEFLHHGSRRGVWAPALPLQQGTKAYGSVMSRERRGRSHAIAFA</sequence>
<protein>
    <submittedName>
        <fullName evidence="1">Uncharacterized protein</fullName>
    </submittedName>
</protein>
<accession>A0A139XJR9</accession>
<name>A0A139XJR9_TOXGO</name>
<organism evidence="1 2">
    <name type="scientific">Toxoplasma gondii ARI</name>
    <dbReference type="NCBI Taxonomy" id="1074872"/>
    <lineage>
        <taxon>Eukaryota</taxon>
        <taxon>Sar</taxon>
        <taxon>Alveolata</taxon>
        <taxon>Apicomplexa</taxon>
        <taxon>Conoidasida</taxon>
        <taxon>Coccidia</taxon>
        <taxon>Eucoccidiorida</taxon>
        <taxon>Eimeriorina</taxon>
        <taxon>Sarcocystidae</taxon>
        <taxon>Toxoplasma</taxon>
    </lineage>
</organism>
<dbReference type="Proteomes" id="UP000074247">
    <property type="component" value="Unassembled WGS sequence"/>
</dbReference>
<feature type="non-terminal residue" evidence="1">
    <location>
        <position position="226"/>
    </location>
</feature>
<dbReference type="VEuPathDB" id="ToxoDB:TGARI_372000"/>